<feature type="domain" description="PilZ" evidence="1">
    <location>
        <begin position="3"/>
        <end position="111"/>
    </location>
</feature>
<dbReference type="EMBL" id="LNQE01000865">
    <property type="protein sequence ID" value="KUG24058.1"/>
    <property type="molecule type" value="Genomic_DNA"/>
</dbReference>
<evidence type="ECO:0000313" key="2">
    <source>
        <dbReference type="EMBL" id="KUG24058.1"/>
    </source>
</evidence>
<dbReference type="GO" id="GO:0035438">
    <property type="term" value="F:cyclic-di-GMP binding"/>
    <property type="evidence" value="ECO:0007669"/>
    <property type="project" value="InterPro"/>
</dbReference>
<dbReference type="AlphaFoldDB" id="A0A0W8FT49"/>
<sequence length="127" mass="14593">MKERRKAPRVKTSDEITISVTPEDKNISKKKFLYNYSKDISVSGTRIESSILLPVDTVVKIAFKLKNLKKEITALGKVKWIKVLIEDKSYEAGVEFVDIPSEAVKRLEYYIGEIIRRKIIDKNFNGS</sequence>
<dbReference type="InterPro" id="IPR009875">
    <property type="entry name" value="PilZ_domain"/>
</dbReference>
<protein>
    <recommendedName>
        <fullName evidence="1">PilZ domain-containing protein</fullName>
    </recommendedName>
</protein>
<organism evidence="2">
    <name type="scientific">hydrocarbon metagenome</name>
    <dbReference type="NCBI Taxonomy" id="938273"/>
    <lineage>
        <taxon>unclassified sequences</taxon>
        <taxon>metagenomes</taxon>
        <taxon>ecological metagenomes</taxon>
    </lineage>
</organism>
<accession>A0A0W8FT49</accession>
<gene>
    <name evidence="2" type="ORF">ASZ90_006141</name>
</gene>
<comment type="caution">
    <text evidence="2">The sequence shown here is derived from an EMBL/GenBank/DDBJ whole genome shotgun (WGS) entry which is preliminary data.</text>
</comment>
<proteinExistence type="predicted"/>
<evidence type="ECO:0000259" key="1">
    <source>
        <dbReference type="Pfam" id="PF07238"/>
    </source>
</evidence>
<name>A0A0W8FT49_9ZZZZ</name>
<reference evidence="2" key="1">
    <citation type="journal article" date="2015" name="Proc. Natl. Acad. Sci. U.S.A.">
        <title>Networks of energetic and metabolic interactions define dynamics in microbial communities.</title>
        <authorList>
            <person name="Embree M."/>
            <person name="Liu J.K."/>
            <person name="Al-Bassam M.M."/>
            <person name="Zengler K."/>
        </authorList>
    </citation>
    <scope>NUCLEOTIDE SEQUENCE</scope>
</reference>
<dbReference type="Pfam" id="PF07238">
    <property type="entry name" value="PilZ"/>
    <property type="match status" value="1"/>
</dbReference>
<dbReference type="Gene3D" id="2.40.10.220">
    <property type="entry name" value="predicted glycosyltransferase like domains"/>
    <property type="match status" value="1"/>
</dbReference>